<keyword evidence="11" id="KW-1185">Reference proteome</keyword>
<evidence type="ECO:0000256" key="3">
    <source>
        <dbReference type="ARBA" id="ARBA00022729"/>
    </source>
</evidence>
<evidence type="ECO:0000256" key="7">
    <source>
        <dbReference type="RuleBase" id="RU364038"/>
    </source>
</evidence>
<dbReference type="InterPro" id="IPR009094">
    <property type="entry name" value="DiS-bond_isomerase_DsbC/G_N_sf"/>
</dbReference>
<organism evidence="10 11">
    <name type="scientific">Entomomonas asaccharolytica</name>
    <dbReference type="NCBI Taxonomy" id="2785331"/>
    <lineage>
        <taxon>Bacteria</taxon>
        <taxon>Pseudomonadati</taxon>
        <taxon>Pseudomonadota</taxon>
        <taxon>Gammaproteobacteria</taxon>
        <taxon>Pseudomonadales</taxon>
        <taxon>Pseudomonadaceae</taxon>
        <taxon>Entomomonas</taxon>
    </lineage>
</organism>
<dbReference type="InterPro" id="IPR018950">
    <property type="entry name" value="DiS-bond_isomerase_DsbC/G_N"/>
</dbReference>
<comment type="similarity">
    <text evidence="2 7">Belongs to the thioredoxin family. DsbC subfamily.</text>
</comment>
<keyword evidence="6 7" id="KW-0676">Redox-active center</keyword>
<feature type="domain" description="Disulphide bond isomerase DsbC/G N-terminal" evidence="8">
    <location>
        <begin position="21"/>
        <end position="89"/>
    </location>
</feature>
<evidence type="ECO:0000313" key="10">
    <source>
        <dbReference type="EMBL" id="QQP86641.1"/>
    </source>
</evidence>
<dbReference type="GO" id="GO:0042597">
    <property type="term" value="C:periplasmic space"/>
    <property type="evidence" value="ECO:0007669"/>
    <property type="project" value="UniProtKB-SubCell"/>
</dbReference>
<evidence type="ECO:0000256" key="1">
    <source>
        <dbReference type="ARBA" id="ARBA00004418"/>
    </source>
</evidence>
<evidence type="ECO:0000259" key="9">
    <source>
        <dbReference type="Pfam" id="PF13098"/>
    </source>
</evidence>
<dbReference type="Pfam" id="PF10411">
    <property type="entry name" value="DsbC_N"/>
    <property type="match status" value="1"/>
</dbReference>
<dbReference type="KEGG" id="eaz:JHT90_05220"/>
<dbReference type="Gene3D" id="3.40.30.10">
    <property type="entry name" value="Glutaredoxin"/>
    <property type="match status" value="1"/>
</dbReference>
<dbReference type="CDD" id="cd03020">
    <property type="entry name" value="DsbA_DsbC_DsbG"/>
    <property type="match status" value="1"/>
</dbReference>
<gene>
    <name evidence="10" type="ORF">JHT90_05220</name>
</gene>
<dbReference type="InterPro" id="IPR012336">
    <property type="entry name" value="Thioredoxin-like_fold"/>
</dbReference>
<protein>
    <recommendedName>
        <fullName evidence="7">Thiol:disulfide interchange protein</fullName>
    </recommendedName>
</protein>
<proteinExistence type="inferred from homology"/>
<name>A0A974NHE0_9GAMM</name>
<feature type="signal peptide" evidence="7">
    <location>
        <begin position="1"/>
        <end position="23"/>
    </location>
</feature>
<dbReference type="InterPro" id="IPR036249">
    <property type="entry name" value="Thioredoxin-like_sf"/>
</dbReference>
<evidence type="ECO:0000256" key="4">
    <source>
        <dbReference type="ARBA" id="ARBA00022764"/>
    </source>
</evidence>
<dbReference type="SUPFAM" id="SSF54423">
    <property type="entry name" value="DsbC/DsbG N-terminal domain-like"/>
    <property type="match status" value="1"/>
</dbReference>
<keyword evidence="4 7" id="KW-0574">Periplasm</keyword>
<dbReference type="PANTHER" id="PTHR35272">
    <property type="entry name" value="THIOL:DISULFIDE INTERCHANGE PROTEIN DSBC-RELATED"/>
    <property type="match status" value="1"/>
</dbReference>
<feature type="chain" id="PRO_5038170763" description="Thiol:disulfide interchange protein" evidence="7">
    <location>
        <begin position="24"/>
        <end position="248"/>
    </location>
</feature>
<sequence>MMLKKVLLGLTVSLAVFINLANAAEKTVESKFKTMLPDVVIKEVVKSPIQGFYQIQVDSGKVFYMSEDGKYLIQGYLFELNNKTPKNLTLETEEKFVAKLINNIDKSSMVIFKAKDNQPKTHITIFTDTSCPYCHRLHEGVPALNEVGIEVRYLAFPREGFASRGFEELQKVWCSDNQQEAMNQLMQEIPVKSVKKCNTPIVEQYVLGQKIGIRGTPAIILENGHIIPGYQPTSQLINEALAAKPATK</sequence>
<dbReference type="Gene3D" id="3.10.450.70">
    <property type="entry name" value="Disulphide bond isomerase, DsbC/G, N-terminal"/>
    <property type="match status" value="1"/>
</dbReference>
<dbReference type="InterPro" id="IPR033954">
    <property type="entry name" value="DiS-bond_Isoase_DsbC/G"/>
</dbReference>
<dbReference type="PANTHER" id="PTHR35272:SF3">
    <property type="entry name" value="THIOL:DISULFIDE INTERCHANGE PROTEIN DSBC"/>
    <property type="match status" value="1"/>
</dbReference>
<dbReference type="Pfam" id="PF13098">
    <property type="entry name" value="Thioredoxin_2"/>
    <property type="match status" value="1"/>
</dbReference>
<evidence type="ECO:0000313" key="11">
    <source>
        <dbReference type="Proteomes" id="UP000595278"/>
    </source>
</evidence>
<keyword evidence="3 7" id="KW-0732">Signal</keyword>
<evidence type="ECO:0000259" key="8">
    <source>
        <dbReference type="Pfam" id="PF10411"/>
    </source>
</evidence>
<evidence type="ECO:0000256" key="2">
    <source>
        <dbReference type="ARBA" id="ARBA00009813"/>
    </source>
</evidence>
<evidence type="ECO:0000256" key="6">
    <source>
        <dbReference type="ARBA" id="ARBA00023284"/>
    </source>
</evidence>
<dbReference type="Proteomes" id="UP000595278">
    <property type="component" value="Chromosome"/>
</dbReference>
<comment type="function">
    <text evidence="7">Required for disulfide bond formation in some periplasmic proteins. Acts by transferring its disulfide bond to other proteins and is reduced in the process.</text>
</comment>
<feature type="domain" description="Thioredoxin-like fold" evidence="9">
    <location>
        <begin position="120"/>
        <end position="237"/>
    </location>
</feature>
<reference evidence="10 11" key="1">
    <citation type="submission" date="2021-01" db="EMBL/GenBank/DDBJ databases">
        <title>Entomomonas sp. F2A isolated from a house cricket (Acheta domesticus).</title>
        <authorList>
            <person name="Spergser J."/>
            <person name="Busse H.-J."/>
        </authorList>
    </citation>
    <scope>NUCLEOTIDE SEQUENCE [LARGE SCALE GENOMIC DNA]</scope>
    <source>
        <strain evidence="10 11">F2A</strain>
    </source>
</reference>
<keyword evidence="5" id="KW-1015">Disulfide bond</keyword>
<dbReference type="InterPro" id="IPR051470">
    <property type="entry name" value="Thiol:disulfide_interchange"/>
</dbReference>
<dbReference type="RefSeq" id="WP_201094899.1">
    <property type="nucleotide sequence ID" value="NZ_CP067393.1"/>
</dbReference>
<dbReference type="AlphaFoldDB" id="A0A974NHE0"/>
<dbReference type="SUPFAM" id="SSF52833">
    <property type="entry name" value="Thioredoxin-like"/>
    <property type="match status" value="1"/>
</dbReference>
<evidence type="ECO:0000256" key="5">
    <source>
        <dbReference type="ARBA" id="ARBA00023157"/>
    </source>
</evidence>
<dbReference type="EMBL" id="CP067393">
    <property type="protein sequence ID" value="QQP86641.1"/>
    <property type="molecule type" value="Genomic_DNA"/>
</dbReference>
<accession>A0A974NHE0</accession>
<comment type="subcellular location">
    <subcellularLocation>
        <location evidence="1 7">Periplasm</location>
    </subcellularLocation>
</comment>